<sequence length="105" mass="11824">MPDGFQWLQHGDDQKRYFNGSPLGKPRRRKPGRDVNHIPCGKEAPTYRMCADSSVDYPALTKRLAQKPSKNKWTGSLLASSSTQVLIAGLVAKDFNPFIASYRWV</sequence>
<reference evidence="2 3" key="1">
    <citation type="submission" date="2017-11" db="EMBL/GenBank/DDBJ databases">
        <title>De novo assembly and phasing of dikaryotic genomes from two isolates of Puccinia coronata f. sp. avenae, the causal agent of oat crown rust.</title>
        <authorList>
            <person name="Miller M.E."/>
            <person name="Zhang Y."/>
            <person name="Omidvar V."/>
            <person name="Sperschneider J."/>
            <person name="Schwessinger B."/>
            <person name="Raley C."/>
            <person name="Palmer J.M."/>
            <person name="Garnica D."/>
            <person name="Upadhyaya N."/>
            <person name="Rathjen J."/>
            <person name="Taylor J.M."/>
            <person name="Park R.F."/>
            <person name="Dodds P.N."/>
            <person name="Hirsch C.D."/>
            <person name="Kianian S.F."/>
            <person name="Figueroa M."/>
        </authorList>
    </citation>
    <scope>NUCLEOTIDE SEQUENCE [LARGE SCALE GENOMIC DNA]</scope>
    <source>
        <strain evidence="2">12NC29</strain>
    </source>
</reference>
<keyword evidence="3" id="KW-1185">Reference proteome</keyword>
<accession>A0A2N5VV55</accession>
<organism evidence="2 3">
    <name type="scientific">Puccinia coronata f. sp. avenae</name>
    <dbReference type="NCBI Taxonomy" id="200324"/>
    <lineage>
        <taxon>Eukaryota</taxon>
        <taxon>Fungi</taxon>
        <taxon>Dikarya</taxon>
        <taxon>Basidiomycota</taxon>
        <taxon>Pucciniomycotina</taxon>
        <taxon>Pucciniomycetes</taxon>
        <taxon>Pucciniales</taxon>
        <taxon>Pucciniaceae</taxon>
        <taxon>Puccinia</taxon>
    </lineage>
</organism>
<gene>
    <name evidence="2" type="ORF">PCANC_09180</name>
</gene>
<protein>
    <submittedName>
        <fullName evidence="2">Uncharacterized protein</fullName>
    </submittedName>
</protein>
<dbReference type="EMBL" id="PGCJ01000055">
    <property type="protein sequence ID" value="PLW53861.1"/>
    <property type="molecule type" value="Genomic_DNA"/>
</dbReference>
<feature type="region of interest" description="Disordered" evidence="1">
    <location>
        <begin position="13"/>
        <end position="38"/>
    </location>
</feature>
<evidence type="ECO:0000313" key="2">
    <source>
        <dbReference type="EMBL" id="PLW53861.1"/>
    </source>
</evidence>
<name>A0A2N5VV55_9BASI</name>
<proteinExistence type="predicted"/>
<comment type="caution">
    <text evidence="2">The sequence shown here is derived from an EMBL/GenBank/DDBJ whole genome shotgun (WGS) entry which is preliminary data.</text>
</comment>
<evidence type="ECO:0000256" key="1">
    <source>
        <dbReference type="SAM" id="MobiDB-lite"/>
    </source>
</evidence>
<dbReference type="AlphaFoldDB" id="A0A2N5VV55"/>
<dbReference type="Proteomes" id="UP000235388">
    <property type="component" value="Unassembled WGS sequence"/>
</dbReference>
<evidence type="ECO:0000313" key="3">
    <source>
        <dbReference type="Proteomes" id="UP000235388"/>
    </source>
</evidence>